<comment type="subcellular location">
    <subcellularLocation>
        <location evidence="1">Cytoplasm</location>
    </subcellularLocation>
</comment>
<evidence type="ECO:0000256" key="3">
    <source>
        <dbReference type="ARBA" id="ARBA00022737"/>
    </source>
</evidence>
<feature type="compositionally biased region" description="Polar residues" evidence="6">
    <location>
        <begin position="1054"/>
        <end position="1063"/>
    </location>
</feature>
<feature type="compositionally biased region" description="Basic and acidic residues" evidence="6">
    <location>
        <begin position="933"/>
        <end position="954"/>
    </location>
</feature>
<accession>A0ABM0MM11</accession>
<feature type="compositionally biased region" description="Polar residues" evidence="6">
    <location>
        <begin position="918"/>
        <end position="932"/>
    </location>
</feature>
<evidence type="ECO:0000313" key="7">
    <source>
        <dbReference type="Proteomes" id="UP000694865"/>
    </source>
</evidence>
<keyword evidence="7" id="KW-1185">Reference proteome</keyword>
<feature type="compositionally biased region" description="Basic and acidic residues" evidence="6">
    <location>
        <begin position="341"/>
        <end position="355"/>
    </location>
</feature>
<feature type="compositionally biased region" description="Basic and acidic residues" evidence="6">
    <location>
        <begin position="964"/>
        <end position="1000"/>
    </location>
</feature>
<evidence type="ECO:0000256" key="6">
    <source>
        <dbReference type="SAM" id="MobiDB-lite"/>
    </source>
</evidence>
<feature type="compositionally biased region" description="Basic residues" evidence="6">
    <location>
        <begin position="1038"/>
        <end position="1048"/>
    </location>
</feature>
<feature type="compositionally biased region" description="Acidic residues" evidence="6">
    <location>
        <begin position="356"/>
        <end position="371"/>
    </location>
</feature>
<feature type="region of interest" description="Disordered" evidence="6">
    <location>
        <begin position="449"/>
        <end position="473"/>
    </location>
</feature>
<keyword evidence="2" id="KW-0963">Cytoplasm</keyword>
<dbReference type="Pfam" id="PF00515">
    <property type="entry name" value="TPR_1"/>
    <property type="match status" value="1"/>
</dbReference>
<dbReference type="PANTHER" id="PTHR45984:SF1">
    <property type="entry name" value="SPAG1 AXONEMAL DYNEIN ASSEMBLY FACTOR"/>
    <property type="match status" value="1"/>
</dbReference>
<sequence>MAESIANALGGGTSSGKQKVPLEYLDYSFIGKCTDVKLLGRILKILRSGDEGLYPDLIKFCEKRIEEVDGSESKYLRQDKAVSHARDLGLDEFKQISQDMKSWKTDIESKDSYLKTNQSAFEDGLPPVRSGATINTDTGQVTKAEKTPFYKPSPDRIKSSDYKAWDKFDAEKEAEKVDEETSATPKKKGTSVNREINISSKVDTTGMTDQEKELKANREKDKGNEAFRSGDYAEAELYYSRSVSLIPTVHGYNNRALARIRQEKFKEALQDCNLVLKDEPDNVKGYMRRGVAEKGLKDYSSAKKDFQHVISLEPNNKRAKELLADIVTEEAKSLKSKNKTKKDNKTSEGGKRLIIEEVEGSDSSDDDDDSFNNEKVTENKKNIPNGDIQEDVKEVEQNGIKKSKPSCNDVGPASEKDIWTEKDIDLKQEDKSGKQFGNTISNNEEVIANDAVDGMRHSKIEKKEQSNKLSKADKSNNIAENVIQSKADCKEVAVAQKKEVVLVEKKEEATPAPPPPLPLPQNVMELKNKGNALFKAGQYGEAVECYTKAINVLQKNEKQHAANMSVLLSNRAACHSKTGDCRMCIEDCNKALQLFPYLPKPLLRRAAAYETLEKYRESYVDYMAVFSIDPSSMVAQEGSNRMCRVLSEMDGPRWREKLPKQTTSPIVSKFPPVLTTLASDKSAALTTTVNSTSTTTSTLKEATTIKSETVSSVKIEQEPSKEVQFQNLKDEGNGFVKKGKFDDAISCYTRCILLDNKQVVSFTNRALCYLKLNKPDLAETDCCTALELEENNVKALFRRAQARKMMKQYKTSLQDLTVLLKIEPQNKAAKSELDAVKEFWRKELREAQEKKTTEAQAEKTKSKKKEPEKTRKKLVIQEVDSSSEEDEEEQLKEKKTDKKEKPKSCKSDKWNDEHKKTGVQTSPQEAKQTLSNDSKRMTSPENKQKSPLEQKRTSPPENKGTFPNEHKQTSPPEHKPTSPHETKHVPPCDKKHASPREQEANKPPVCNEPKKEEAAIPTRSEKAEEKRKDQSVAETTGKGKRKNRKRGKQQQNGTTQIDPQLNKATPYEFLQAWNSLKTKDTGAYAKIIRQLKPEDFPKGKKT</sequence>
<dbReference type="Gene3D" id="1.25.40.10">
    <property type="entry name" value="Tetratricopeptide repeat domain"/>
    <property type="match status" value="3"/>
</dbReference>
<reference evidence="8" key="1">
    <citation type="submission" date="2025-08" db="UniProtKB">
        <authorList>
            <consortium name="RefSeq"/>
        </authorList>
    </citation>
    <scope>IDENTIFICATION</scope>
    <source>
        <tissue evidence="8">Testes</tissue>
    </source>
</reference>
<feature type="compositionally biased region" description="Acidic residues" evidence="6">
    <location>
        <begin position="881"/>
        <end position="890"/>
    </location>
</feature>
<feature type="compositionally biased region" description="Basic and acidic residues" evidence="6">
    <location>
        <begin position="453"/>
        <end position="473"/>
    </location>
</feature>
<feature type="region of interest" description="Disordered" evidence="6">
    <location>
        <begin position="171"/>
        <end position="192"/>
    </location>
</feature>
<dbReference type="RefSeq" id="XP_006821052.1">
    <property type="nucleotide sequence ID" value="XM_006820989.1"/>
</dbReference>
<keyword evidence="4 5" id="KW-0802">TPR repeat</keyword>
<dbReference type="PROSITE" id="PS50005">
    <property type="entry name" value="TPR"/>
    <property type="match status" value="2"/>
</dbReference>
<dbReference type="InterPro" id="IPR051982">
    <property type="entry name" value="CiliaryAsmbly_MitoImport"/>
</dbReference>
<dbReference type="SUPFAM" id="SSF48452">
    <property type="entry name" value="TPR-like"/>
    <property type="match status" value="3"/>
</dbReference>
<evidence type="ECO:0000256" key="1">
    <source>
        <dbReference type="ARBA" id="ARBA00004496"/>
    </source>
</evidence>
<protein>
    <submittedName>
        <fullName evidence="8">Sperm-associated antigen 1-like</fullName>
    </submittedName>
</protein>
<dbReference type="Pfam" id="PF13432">
    <property type="entry name" value="TPR_16"/>
    <property type="match status" value="1"/>
</dbReference>
<dbReference type="Proteomes" id="UP000694865">
    <property type="component" value="Unplaced"/>
</dbReference>
<dbReference type="InterPro" id="IPR019734">
    <property type="entry name" value="TPR_rpt"/>
</dbReference>
<feature type="region of interest" description="Disordered" evidence="6">
    <location>
        <begin position="333"/>
        <end position="416"/>
    </location>
</feature>
<proteinExistence type="predicted"/>
<keyword evidence="3" id="KW-0677">Repeat</keyword>
<dbReference type="PANTHER" id="PTHR45984">
    <property type="entry name" value="RNA (RNA) POLYMERASE II ASSOCIATED PROTEIN HOMOLOG"/>
    <property type="match status" value="1"/>
</dbReference>
<gene>
    <name evidence="8" type="primary">LOC100369340</name>
</gene>
<dbReference type="SMART" id="SM00028">
    <property type="entry name" value="TPR"/>
    <property type="match status" value="9"/>
</dbReference>
<feature type="repeat" description="TPR" evidence="5">
    <location>
        <begin position="523"/>
        <end position="556"/>
    </location>
</feature>
<feature type="compositionally biased region" description="Basic and acidic residues" evidence="6">
    <location>
        <begin position="891"/>
        <end position="916"/>
    </location>
</feature>
<evidence type="ECO:0000313" key="8">
    <source>
        <dbReference type="RefSeq" id="XP_006821052.1"/>
    </source>
</evidence>
<feature type="repeat" description="TPR" evidence="5">
    <location>
        <begin position="283"/>
        <end position="316"/>
    </location>
</feature>
<feature type="region of interest" description="Disordered" evidence="6">
    <location>
        <begin position="847"/>
        <end position="1063"/>
    </location>
</feature>
<dbReference type="Pfam" id="PF13181">
    <property type="entry name" value="TPR_8"/>
    <property type="match status" value="2"/>
</dbReference>
<evidence type="ECO:0000256" key="4">
    <source>
        <dbReference type="ARBA" id="ARBA00022803"/>
    </source>
</evidence>
<feature type="compositionally biased region" description="Basic and acidic residues" evidence="6">
    <location>
        <begin position="847"/>
        <end position="869"/>
    </location>
</feature>
<name>A0ABM0MM11_SACKO</name>
<dbReference type="GeneID" id="100369340"/>
<evidence type="ECO:0000256" key="2">
    <source>
        <dbReference type="ARBA" id="ARBA00022490"/>
    </source>
</evidence>
<feature type="compositionally biased region" description="Basic and acidic residues" evidence="6">
    <location>
        <begin position="1008"/>
        <end position="1031"/>
    </location>
</feature>
<organism evidence="7 8">
    <name type="scientific">Saccoglossus kowalevskii</name>
    <name type="common">Acorn worm</name>
    <dbReference type="NCBI Taxonomy" id="10224"/>
    <lineage>
        <taxon>Eukaryota</taxon>
        <taxon>Metazoa</taxon>
        <taxon>Hemichordata</taxon>
        <taxon>Enteropneusta</taxon>
        <taxon>Harrimaniidae</taxon>
        <taxon>Saccoglossus</taxon>
    </lineage>
</organism>
<evidence type="ECO:0000256" key="5">
    <source>
        <dbReference type="PROSITE-ProRule" id="PRU00339"/>
    </source>
</evidence>
<dbReference type="InterPro" id="IPR011990">
    <property type="entry name" value="TPR-like_helical_dom_sf"/>
</dbReference>